<dbReference type="Proteomes" id="UP000244090">
    <property type="component" value="Unassembled WGS sequence"/>
</dbReference>
<name>A0A2T6C5B3_9FLAO</name>
<dbReference type="RefSeq" id="WP_108112898.1">
    <property type="nucleotide sequence ID" value="NZ_QBKT01000001.1"/>
</dbReference>
<feature type="signal peptide" evidence="2">
    <location>
        <begin position="1"/>
        <end position="25"/>
    </location>
</feature>
<protein>
    <submittedName>
        <fullName evidence="4">Putative secreted protein (Por secretion system target)</fullName>
    </submittedName>
</protein>
<evidence type="ECO:0000313" key="4">
    <source>
        <dbReference type="EMBL" id="PTX63495.1"/>
    </source>
</evidence>
<dbReference type="Gene3D" id="3.40.630.40">
    <property type="entry name" value="Zn-dependent exopeptidases"/>
    <property type="match status" value="1"/>
</dbReference>
<evidence type="ECO:0000256" key="1">
    <source>
        <dbReference type="ARBA" id="ARBA00022729"/>
    </source>
</evidence>
<dbReference type="NCBIfam" id="TIGR04183">
    <property type="entry name" value="Por_Secre_tail"/>
    <property type="match status" value="1"/>
</dbReference>
<proteinExistence type="predicted"/>
<sequence>MKKTTFSLVRNVFLFCLMMSFTSNAQNVDVILSVDWPNWSTENKVEFYSPAGVLLQTIDNGFDGSANTAYNETTVAVSYPVDDNVPANSGYYVIVYDTYGDDWNSGGNLTVTVDGQTAFTFDGDFTSNVTSGNPVEIMETFYFAVEEAPAPPPPFPGVSQFDTSGNEYIEYIPGNMPVIISAPHGGVKQSGQTIGGTFYPDNDSTLPDRNCGTNERDDNTDILIREIQQSVYDQTGCYPYIIINNLHRSKLDPNREQNEATCGDADALFYWNAFHNFIDQASADVMSKWGKGLYIDLHGQSHSIPRIEAGYNISASDLNNTTPNYLNSVSNSTITSLVSNNLGNLTQEQLVRGTTSLGGLFATTGGAFYNAQGYPGCSSTQGYRTVPSHINTGNSSCDDTRPYSNAYFDGDYYNNRRHGSGPAASDGQGGGGTIDGIMTEVNRRVRDLGTYNGNVYDTRPQTLVPFADDYATVITNYINIHYNDFADFAYSSNTYATDDADPTPTRTTGVTGVFTATPAGLVINATTGEIDLSASTDGVYTITHTVGDCSLYQATTMMTITNTLSTTEVTAASFALYPNPTTGQLQIETTQKISTITVYNLVGQQVKAFNLQTNQKSIDISNLKAGSYFVTLQNATGNAYTKLIVKK</sequence>
<evidence type="ECO:0000259" key="3">
    <source>
        <dbReference type="Pfam" id="PF18962"/>
    </source>
</evidence>
<dbReference type="InterPro" id="IPR026444">
    <property type="entry name" value="Secre_tail"/>
</dbReference>
<evidence type="ECO:0000256" key="2">
    <source>
        <dbReference type="SAM" id="SignalP"/>
    </source>
</evidence>
<keyword evidence="1 2" id="KW-0732">Signal</keyword>
<dbReference type="AlphaFoldDB" id="A0A2T6C5B3"/>
<dbReference type="EMBL" id="QBKT01000001">
    <property type="protein sequence ID" value="PTX63495.1"/>
    <property type="molecule type" value="Genomic_DNA"/>
</dbReference>
<dbReference type="Pfam" id="PF18962">
    <property type="entry name" value="Por_Secre_tail"/>
    <property type="match status" value="1"/>
</dbReference>
<accession>A0A2T6C5B3</accession>
<feature type="chain" id="PRO_5015612383" evidence="2">
    <location>
        <begin position="26"/>
        <end position="647"/>
    </location>
</feature>
<comment type="caution">
    <text evidence="4">The sequence shown here is derived from an EMBL/GenBank/DDBJ whole genome shotgun (WGS) entry which is preliminary data.</text>
</comment>
<keyword evidence="5" id="KW-1185">Reference proteome</keyword>
<reference evidence="4 5" key="1">
    <citation type="submission" date="2018-04" db="EMBL/GenBank/DDBJ databases">
        <title>Genomic Encyclopedia of Archaeal and Bacterial Type Strains, Phase II (KMG-II): from individual species to whole genera.</title>
        <authorList>
            <person name="Goeker M."/>
        </authorList>
    </citation>
    <scope>NUCLEOTIDE SEQUENCE [LARGE SCALE GENOMIC DNA]</scope>
    <source>
        <strain evidence="4 5">DSM 25731</strain>
    </source>
</reference>
<dbReference type="SUPFAM" id="SSF53187">
    <property type="entry name" value="Zn-dependent exopeptidases"/>
    <property type="match status" value="1"/>
</dbReference>
<evidence type="ECO:0000313" key="5">
    <source>
        <dbReference type="Proteomes" id="UP000244090"/>
    </source>
</evidence>
<feature type="domain" description="Secretion system C-terminal sorting" evidence="3">
    <location>
        <begin position="576"/>
        <end position="645"/>
    </location>
</feature>
<organism evidence="4 5">
    <name type="scientific">Kordia periserrulae</name>
    <dbReference type="NCBI Taxonomy" id="701523"/>
    <lineage>
        <taxon>Bacteria</taxon>
        <taxon>Pseudomonadati</taxon>
        <taxon>Bacteroidota</taxon>
        <taxon>Flavobacteriia</taxon>
        <taxon>Flavobacteriales</taxon>
        <taxon>Flavobacteriaceae</taxon>
        <taxon>Kordia</taxon>
    </lineage>
</organism>
<dbReference type="OrthoDB" id="1404271at2"/>
<gene>
    <name evidence="4" type="ORF">C8N46_10195</name>
</gene>